<dbReference type="AlphaFoldDB" id="A0A3E3HZ00"/>
<dbReference type="EMBL" id="QVLV01000018">
    <property type="protein sequence ID" value="RGE57056.1"/>
    <property type="molecule type" value="Genomic_DNA"/>
</dbReference>
<name>A0A3E3HZ00_9FIRM</name>
<dbReference type="GeneID" id="97989241"/>
<evidence type="ECO:0008006" key="3">
    <source>
        <dbReference type="Google" id="ProtNLM"/>
    </source>
</evidence>
<proteinExistence type="predicted"/>
<evidence type="ECO:0000313" key="2">
    <source>
        <dbReference type="Proteomes" id="UP000260812"/>
    </source>
</evidence>
<sequence>MNDTKKYKFTLNPLSTIILSPREQSCFLCNNKEMKKIKGEDGRFSYTDSIKFVYPFYQYGMYEEYEPSNAQYYIPGSSIKGAVGSSLISFDDIRVDGQNISLRNLYKLQNIRTDSAEEKPKLGIFFPKVAIETLDSGTELNGELFTGENPVAVLQDAQQRSTDKLKQLLKQINAILLKYEGESREIKEKDILCLMKSKLETLLREISSTDQNRYLIILGGYKGLNLSGVFPHEAAGAIYIDTENKLPHGLAWIRLE</sequence>
<organism evidence="1 2">
    <name type="scientific">Eisenbergiella massiliensis</name>
    <dbReference type="NCBI Taxonomy" id="1720294"/>
    <lineage>
        <taxon>Bacteria</taxon>
        <taxon>Bacillati</taxon>
        <taxon>Bacillota</taxon>
        <taxon>Clostridia</taxon>
        <taxon>Lachnospirales</taxon>
        <taxon>Lachnospiraceae</taxon>
        <taxon>Eisenbergiella</taxon>
    </lineage>
</organism>
<comment type="caution">
    <text evidence="1">The sequence shown here is derived from an EMBL/GenBank/DDBJ whole genome shotgun (WGS) entry which is preliminary data.</text>
</comment>
<evidence type="ECO:0000313" key="1">
    <source>
        <dbReference type="EMBL" id="RGE57056.1"/>
    </source>
</evidence>
<protein>
    <recommendedName>
        <fullName evidence="3">CRISPR type III A-associated protein Csm5</fullName>
    </recommendedName>
</protein>
<accession>A0A3E3HZ00</accession>
<dbReference type="Proteomes" id="UP000260812">
    <property type="component" value="Unassembled WGS sequence"/>
</dbReference>
<gene>
    <name evidence="1" type="ORF">DXC51_20820</name>
</gene>
<reference evidence="1" key="1">
    <citation type="submission" date="2018-08" db="EMBL/GenBank/DDBJ databases">
        <title>A genome reference for cultivated species of the human gut microbiota.</title>
        <authorList>
            <person name="Zou Y."/>
            <person name="Xue W."/>
            <person name="Luo G."/>
        </authorList>
    </citation>
    <scope>NUCLEOTIDE SEQUENCE [LARGE SCALE GENOMIC DNA]</scope>
    <source>
        <strain evidence="1">TF05-5AC</strain>
    </source>
</reference>
<dbReference type="RefSeq" id="WP_117545328.1">
    <property type="nucleotide sequence ID" value="NZ_QVLV01000018.1"/>
</dbReference>
<keyword evidence="2" id="KW-1185">Reference proteome</keyword>